<evidence type="ECO:0000313" key="3">
    <source>
        <dbReference type="EMBL" id="ACL57935.1"/>
    </source>
</evidence>
<gene>
    <name evidence="3" type="ordered locus">Mnod_2986</name>
</gene>
<evidence type="ECO:0000256" key="1">
    <source>
        <dbReference type="SAM" id="SignalP"/>
    </source>
</evidence>
<feature type="signal peptide" evidence="1">
    <location>
        <begin position="1"/>
        <end position="21"/>
    </location>
</feature>
<feature type="chain" id="PRO_5002871654" evidence="1">
    <location>
        <begin position="22"/>
        <end position="354"/>
    </location>
</feature>
<dbReference type="eggNOG" id="COG0715">
    <property type="taxonomic scope" value="Bacteria"/>
</dbReference>
<dbReference type="EMBL" id="CP001349">
    <property type="protein sequence ID" value="ACL57935.1"/>
    <property type="molecule type" value="Genomic_DNA"/>
</dbReference>
<evidence type="ECO:0000313" key="4">
    <source>
        <dbReference type="Proteomes" id="UP000008207"/>
    </source>
</evidence>
<dbReference type="Proteomes" id="UP000008207">
    <property type="component" value="Chromosome"/>
</dbReference>
<dbReference type="Gene3D" id="3.40.190.10">
    <property type="entry name" value="Periplasmic binding protein-like II"/>
    <property type="match status" value="2"/>
</dbReference>
<reference evidence="3 4" key="1">
    <citation type="submission" date="2009-01" db="EMBL/GenBank/DDBJ databases">
        <title>Complete sequence of chromosome of Methylobacterium nodulans ORS 2060.</title>
        <authorList>
            <consortium name="US DOE Joint Genome Institute"/>
            <person name="Lucas S."/>
            <person name="Copeland A."/>
            <person name="Lapidus A."/>
            <person name="Glavina del Rio T."/>
            <person name="Dalin E."/>
            <person name="Tice H."/>
            <person name="Bruce D."/>
            <person name="Goodwin L."/>
            <person name="Pitluck S."/>
            <person name="Sims D."/>
            <person name="Brettin T."/>
            <person name="Detter J.C."/>
            <person name="Han C."/>
            <person name="Larimer F."/>
            <person name="Land M."/>
            <person name="Hauser L."/>
            <person name="Kyrpides N."/>
            <person name="Ivanova N."/>
            <person name="Marx C.J."/>
            <person name="Richardson P."/>
        </authorList>
    </citation>
    <scope>NUCLEOTIDE SEQUENCE [LARGE SCALE GENOMIC DNA]</scope>
    <source>
        <strain evidence="4">LMG 21967 / CNCM I-2342 / ORS 2060</strain>
    </source>
</reference>
<dbReference type="AlphaFoldDB" id="B8II66"/>
<dbReference type="HOGENOM" id="CLU_028871_4_0_5"/>
<dbReference type="STRING" id="460265.Mnod_2986"/>
<evidence type="ECO:0000259" key="2">
    <source>
        <dbReference type="Pfam" id="PF09084"/>
    </source>
</evidence>
<dbReference type="Pfam" id="PF09084">
    <property type="entry name" value="NMT1"/>
    <property type="match status" value="1"/>
</dbReference>
<accession>B8II66</accession>
<proteinExistence type="predicted"/>
<organism evidence="3 4">
    <name type="scientific">Methylobacterium nodulans (strain LMG 21967 / CNCM I-2342 / ORS 2060)</name>
    <dbReference type="NCBI Taxonomy" id="460265"/>
    <lineage>
        <taxon>Bacteria</taxon>
        <taxon>Pseudomonadati</taxon>
        <taxon>Pseudomonadota</taxon>
        <taxon>Alphaproteobacteria</taxon>
        <taxon>Hyphomicrobiales</taxon>
        <taxon>Methylobacteriaceae</taxon>
        <taxon>Methylobacterium</taxon>
    </lineage>
</organism>
<protein>
    <submittedName>
        <fullName evidence="3">NMT1/THI5 like domain protein</fullName>
    </submittedName>
</protein>
<dbReference type="PANTHER" id="PTHR30024:SF42">
    <property type="entry name" value="ALIPHATIC SULFONATES-BINDING PROTEIN-RELATED"/>
    <property type="match status" value="1"/>
</dbReference>
<dbReference type="KEGG" id="mno:Mnod_2986"/>
<feature type="domain" description="SsuA/THI5-like" evidence="2">
    <location>
        <begin position="38"/>
        <end position="251"/>
    </location>
</feature>
<keyword evidence="4" id="KW-1185">Reference proteome</keyword>
<dbReference type="PANTHER" id="PTHR30024">
    <property type="entry name" value="ALIPHATIC SULFONATES-BINDING PROTEIN-RELATED"/>
    <property type="match status" value="1"/>
</dbReference>
<dbReference type="OrthoDB" id="286202at2"/>
<sequence>MRCSPIVAAIAMMACATAAHAQAVVRVGWCARTISSAAAPFAVAQKMGWFDKAGFKVELVPLPGSTDCMRTVATRDLPYSLPSIEPLAIIHAQGVKAKNYYTAYQGNIYGIAVPEASPIRSFKDLKGKKIGVTSMASGGVIIARALAANNGMDPDRDITIVVAGEAGQTAALLRSNQLDALSQFDTQYALAENAGAKLRFLEEDNRAISKFPSNGLIALDETLKSHRAQAIALAQGYAKGTVFALANPEAALRITYEVFPQVRGTGRDETAAIRDDLKTLEARAKNWRLEAGGVTMWGENSEKNYQDYLDFLLKFGVIKTPVKAADVITNDLIGDINAFDREEIVKLAKEYRAK</sequence>
<dbReference type="InterPro" id="IPR015168">
    <property type="entry name" value="SsuA/THI5"/>
</dbReference>
<name>B8II66_METNO</name>
<keyword evidence="1" id="KW-0732">Signal</keyword>
<dbReference type="PROSITE" id="PS51257">
    <property type="entry name" value="PROKAR_LIPOPROTEIN"/>
    <property type="match status" value="1"/>
</dbReference>
<dbReference type="SUPFAM" id="SSF53850">
    <property type="entry name" value="Periplasmic binding protein-like II"/>
    <property type="match status" value="1"/>
</dbReference>